<feature type="coiled-coil region" evidence="1">
    <location>
        <begin position="142"/>
        <end position="197"/>
    </location>
</feature>
<reference evidence="2" key="1">
    <citation type="submission" date="2021-01" db="EMBL/GenBank/DDBJ databases">
        <authorList>
            <person name="Zahm M."/>
            <person name="Roques C."/>
            <person name="Cabau C."/>
            <person name="Klopp C."/>
            <person name="Donnadieu C."/>
            <person name="Jouanno E."/>
            <person name="Lampietro C."/>
            <person name="Louis A."/>
            <person name="Herpin A."/>
            <person name="Echchiki A."/>
            <person name="Berthelot C."/>
            <person name="Parey E."/>
            <person name="Roest-Crollius H."/>
            <person name="Braasch I."/>
            <person name="Postlethwait J."/>
            <person name="Bobe J."/>
            <person name="Montfort J."/>
            <person name="Bouchez O."/>
            <person name="Begum T."/>
            <person name="Mejri S."/>
            <person name="Adams A."/>
            <person name="Chen W.-J."/>
            <person name="Guiguen Y."/>
        </authorList>
    </citation>
    <scope>NUCLEOTIDE SEQUENCE</scope>
    <source>
        <strain evidence="2">YG-15Mar2019-1</strain>
        <tissue evidence="2">Brain</tissue>
    </source>
</reference>
<protein>
    <submittedName>
        <fullName evidence="2">Uncharacterized protein</fullName>
    </submittedName>
</protein>
<gene>
    <name evidence="2" type="ORF">MATL_G00022470</name>
</gene>
<proteinExistence type="predicted"/>
<accession>A0A9D3QGY6</accession>
<evidence type="ECO:0000313" key="3">
    <source>
        <dbReference type="Proteomes" id="UP001046870"/>
    </source>
</evidence>
<name>A0A9D3QGY6_MEGAT</name>
<dbReference type="EMBL" id="JAFDVH010000002">
    <property type="protein sequence ID" value="KAG7487364.1"/>
    <property type="molecule type" value="Genomic_DNA"/>
</dbReference>
<dbReference type="Proteomes" id="UP001046870">
    <property type="component" value="Chromosome 2"/>
</dbReference>
<comment type="caution">
    <text evidence="2">The sequence shown here is derived from an EMBL/GenBank/DDBJ whole genome shotgun (WGS) entry which is preliminary data.</text>
</comment>
<dbReference type="AlphaFoldDB" id="A0A9D3QGY6"/>
<organism evidence="2 3">
    <name type="scientific">Megalops atlanticus</name>
    <name type="common">Tarpon</name>
    <name type="synonym">Clupea gigantea</name>
    <dbReference type="NCBI Taxonomy" id="7932"/>
    <lineage>
        <taxon>Eukaryota</taxon>
        <taxon>Metazoa</taxon>
        <taxon>Chordata</taxon>
        <taxon>Craniata</taxon>
        <taxon>Vertebrata</taxon>
        <taxon>Euteleostomi</taxon>
        <taxon>Actinopterygii</taxon>
        <taxon>Neopterygii</taxon>
        <taxon>Teleostei</taxon>
        <taxon>Elopiformes</taxon>
        <taxon>Megalopidae</taxon>
        <taxon>Megalops</taxon>
    </lineage>
</organism>
<evidence type="ECO:0000256" key="1">
    <source>
        <dbReference type="SAM" id="Coils"/>
    </source>
</evidence>
<keyword evidence="3" id="KW-1185">Reference proteome</keyword>
<evidence type="ECO:0000313" key="2">
    <source>
        <dbReference type="EMBL" id="KAG7487364.1"/>
    </source>
</evidence>
<sequence length="421" mass="47322">MSNSKEVVPFSKEMELSVPVSELLPAAKKTALLFHISYLCMANFPTLERELRAKATDAQLLFSSSASLLLQCASTSENMINTLIPMLKAAIDKNKPLVAGKYLEKAKRWIEALIKDVTHTVESYSTLNRNVGSTASDVIATKTETEKKKQFQSKEVEDMKKKSDMYRKKLDDVKARLKKTEEEINAENAKLQSLVDSIADRNRKFAIGAAVVPFIGLIVNAVQRAANDPGDKVKLETCKNKLKQLNKDKGLFTQEEWNLEAELMNTEMLLARLSMESDSIPSPSHLAEVQKYLTKIQEILLRLKEFWDRVNVMLDSLSKKTFAAEDLIEDIDIFKSEILASLDTAQKYWASFGAICLSVKGTFSVESKDAYKFLEVNPSSLSKEEWQKQYDSVQKQLEEVYASGPPAIEENSEVPAVEEAK</sequence>
<keyword evidence="1" id="KW-0175">Coiled coil</keyword>
<dbReference type="OrthoDB" id="8924271at2759"/>
<dbReference type="Gene3D" id="1.20.1170.10">
    <property type="match status" value="1"/>
</dbReference>